<proteinExistence type="predicted"/>
<keyword evidence="2" id="KW-1185">Reference proteome</keyword>
<gene>
    <name evidence="1" type="ORF">MTP09_00770</name>
</gene>
<evidence type="ECO:0000313" key="1">
    <source>
        <dbReference type="EMBL" id="UOE41208.1"/>
    </source>
</evidence>
<evidence type="ECO:0000313" key="2">
    <source>
        <dbReference type="Proteomes" id="UP000831460"/>
    </source>
</evidence>
<reference evidence="1 2" key="1">
    <citation type="submission" date="2022-03" db="EMBL/GenBank/DDBJ databases">
        <title>Chryseobacterium sp. isolated from particulate matters in swine house.</title>
        <authorList>
            <person name="Won M."/>
            <person name="Kim S.-J."/>
            <person name="Kwon S.-W."/>
        </authorList>
    </citation>
    <scope>NUCLEOTIDE SEQUENCE [LARGE SCALE GENOMIC DNA]</scope>
    <source>
        <strain evidence="1 2">SC2-2</strain>
    </source>
</reference>
<dbReference type="Proteomes" id="UP000831460">
    <property type="component" value="Chromosome"/>
</dbReference>
<protein>
    <submittedName>
        <fullName evidence="1">Uncharacterized protein</fullName>
    </submittedName>
</protein>
<accession>A0ABY4BPS7</accession>
<dbReference type="InterPro" id="IPR021799">
    <property type="entry name" value="PIN-like_prokaryotic"/>
</dbReference>
<name>A0ABY4BPS7_9FLAO</name>
<dbReference type="RefSeq" id="WP_243549734.1">
    <property type="nucleotide sequence ID" value="NZ_CP094532.1"/>
</dbReference>
<dbReference type="Pfam" id="PF11848">
    <property type="entry name" value="DUF3368"/>
    <property type="match status" value="1"/>
</dbReference>
<organism evidence="1 2">
    <name type="scientific">Chryseobacterium suipulveris</name>
    <dbReference type="NCBI Taxonomy" id="2929800"/>
    <lineage>
        <taxon>Bacteria</taxon>
        <taxon>Pseudomonadati</taxon>
        <taxon>Bacteroidota</taxon>
        <taxon>Flavobacteriia</taxon>
        <taxon>Flavobacteriales</taxon>
        <taxon>Weeksellaceae</taxon>
        <taxon>Chryseobacterium group</taxon>
        <taxon>Chryseobacterium</taxon>
    </lineage>
</organism>
<dbReference type="EMBL" id="CP094532">
    <property type="protein sequence ID" value="UOE41208.1"/>
    <property type="molecule type" value="Genomic_DNA"/>
</dbReference>
<sequence length="63" mass="7071">MSKIVISDTSCLVLLSKINELDVVEKLFSEIITTNEVADEFGEILPPFIKVFSVTKDQKDKVL</sequence>